<dbReference type="Gene3D" id="3.30.160.390">
    <property type="entry name" value="Integrase, DNA-binding domain"/>
    <property type="match status" value="1"/>
</dbReference>
<dbReference type="PROSITE" id="PS51900">
    <property type="entry name" value="CB"/>
    <property type="match status" value="1"/>
</dbReference>
<dbReference type="PANTHER" id="PTHR30629">
    <property type="entry name" value="PROPHAGE INTEGRASE"/>
    <property type="match status" value="1"/>
</dbReference>
<accession>A0A0C1ZHZ0</accession>
<dbReference type="InterPro" id="IPR010998">
    <property type="entry name" value="Integrase_recombinase_N"/>
</dbReference>
<dbReference type="Pfam" id="PF13356">
    <property type="entry name" value="Arm-DNA-bind_3"/>
    <property type="match status" value="1"/>
</dbReference>
<keyword evidence="3 5" id="KW-0238">DNA-binding</keyword>
<comment type="caution">
    <text evidence="8">The sequence shown here is derived from an EMBL/GenBank/DDBJ whole genome shotgun (WGS) entry which is preliminary data.</text>
</comment>
<dbReference type="InterPro" id="IPR011010">
    <property type="entry name" value="DNA_brk_join_enz"/>
</dbReference>
<dbReference type="AlphaFoldDB" id="A0A0C1ZHZ0"/>
<dbReference type="InterPro" id="IPR038488">
    <property type="entry name" value="Integrase_DNA-bd_sf"/>
</dbReference>
<protein>
    <submittedName>
        <fullName evidence="8">Integrase</fullName>
    </submittedName>
</protein>
<dbReference type="PROSITE" id="PS51898">
    <property type="entry name" value="TYR_RECOMBINASE"/>
    <property type="match status" value="1"/>
</dbReference>
<dbReference type="NCBIfam" id="NF007246">
    <property type="entry name" value="PRK09692.1"/>
    <property type="match status" value="1"/>
</dbReference>
<dbReference type="GO" id="GO:0003677">
    <property type="term" value="F:DNA binding"/>
    <property type="evidence" value="ECO:0007669"/>
    <property type="project" value="UniProtKB-UniRule"/>
</dbReference>
<dbReference type="PANTHER" id="PTHR30629:SF6">
    <property type="entry name" value="PROPHAGE INTEGRASE INTA-RELATED"/>
    <property type="match status" value="1"/>
</dbReference>
<name>A0A0C1ZHZ0_9VIBR</name>
<dbReference type="GO" id="GO:0015074">
    <property type="term" value="P:DNA integration"/>
    <property type="evidence" value="ECO:0007669"/>
    <property type="project" value="UniProtKB-KW"/>
</dbReference>
<evidence type="ECO:0000313" key="8">
    <source>
        <dbReference type="EMBL" id="KIF52766.1"/>
    </source>
</evidence>
<dbReference type="RefSeq" id="WP_020196780.1">
    <property type="nucleotide sequence ID" value="NZ_BAOH01000075.1"/>
</dbReference>
<dbReference type="Proteomes" id="UP000031586">
    <property type="component" value="Unassembled WGS sequence"/>
</dbReference>
<dbReference type="Gene3D" id="1.10.150.130">
    <property type="match status" value="1"/>
</dbReference>
<evidence type="ECO:0000256" key="3">
    <source>
        <dbReference type="ARBA" id="ARBA00023125"/>
    </source>
</evidence>
<feature type="domain" description="Tyr recombinase" evidence="6">
    <location>
        <begin position="210"/>
        <end position="388"/>
    </location>
</feature>
<evidence type="ECO:0000256" key="5">
    <source>
        <dbReference type="PROSITE-ProRule" id="PRU01248"/>
    </source>
</evidence>
<dbReference type="EMBL" id="JPRD01000019">
    <property type="protein sequence ID" value="KIF52766.1"/>
    <property type="molecule type" value="Genomic_DNA"/>
</dbReference>
<dbReference type="InterPro" id="IPR025166">
    <property type="entry name" value="Integrase_DNA_bind_dom"/>
</dbReference>
<dbReference type="InterPro" id="IPR002104">
    <property type="entry name" value="Integrase_catalytic"/>
</dbReference>
<dbReference type="GO" id="GO:0006310">
    <property type="term" value="P:DNA recombination"/>
    <property type="evidence" value="ECO:0007669"/>
    <property type="project" value="UniProtKB-KW"/>
</dbReference>
<dbReference type="Pfam" id="PF22022">
    <property type="entry name" value="Phage_int_M"/>
    <property type="match status" value="1"/>
</dbReference>
<dbReference type="SUPFAM" id="SSF56349">
    <property type="entry name" value="DNA breaking-rejoining enzymes"/>
    <property type="match status" value="1"/>
</dbReference>
<dbReference type="Pfam" id="PF00589">
    <property type="entry name" value="Phage_integrase"/>
    <property type="match status" value="1"/>
</dbReference>
<evidence type="ECO:0000256" key="2">
    <source>
        <dbReference type="ARBA" id="ARBA00022908"/>
    </source>
</evidence>
<evidence type="ECO:0000313" key="9">
    <source>
        <dbReference type="Proteomes" id="UP000031586"/>
    </source>
</evidence>
<dbReference type="InterPro" id="IPR044068">
    <property type="entry name" value="CB"/>
</dbReference>
<evidence type="ECO:0000256" key="4">
    <source>
        <dbReference type="ARBA" id="ARBA00023172"/>
    </source>
</evidence>
<keyword evidence="4" id="KW-0233">DNA recombination</keyword>
<feature type="domain" description="Core-binding (CB)" evidence="7">
    <location>
        <begin position="105"/>
        <end position="187"/>
    </location>
</feature>
<dbReference type="PATRIC" id="fig|1229493.5.peg.1660"/>
<keyword evidence="2" id="KW-0229">DNA integration</keyword>
<comment type="similarity">
    <text evidence="1">Belongs to the 'phage' integrase family.</text>
</comment>
<gene>
    <name evidence="8" type="ORF">H735_12750</name>
</gene>
<evidence type="ECO:0000256" key="1">
    <source>
        <dbReference type="ARBA" id="ARBA00008857"/>
    </source>
</evidence>
<reference evidence="8 9" key="1">
    <citation type="submission" date="2014-07" db="EMBL/GenBank/DDBJ databases">
        <title>Unique and conserved regions in Vibrio harveyi and related species in comparison with the shrimp pathogen Vibrio harveyi CAIM 1792.</title>
        <authorList>
            <person name="Espinoza-Valles I."/>
            <person name="Vora G."/>
            <person name="Leekitcharoenphon P."/>
            <person name="Ussery D."/>
            <person name="Hoj L."/>
            <person name="Gomez-Gil B."/>
        </authorList>
    </citation>
    <scope>NUCLEOTIDE SEQUENCE [LARGE SCALE GENOMIC DNA]</scope>
    <source>
        <strain evidence="9">CAIM 1854 / LMG 25443</strain>
    </source>
</reference>
<organism evidence="8 9">
    <name type="scientific">Vibrio owensii CAIM 1854 = LMG 25443</name>
    <dbReference type="NCBI Taxonomy" id="1229493"/>
    <lineage>
        <taxon>Bacteria</taxon>
        <taxon>Pseudomonadati</taxon>
        <taxon>Pseudomonadota</taxon>
        <taxon>Gammaproteobacteria</taxon>
        <taxon>Vibrionales</taxon>
        <taxon>Vibrionaceae</taxon>
        <taxon>Vibrio</taxon>
    </lineage>
</organism>
<dbReference type="InterPro" id="IPR053876">
    <property type="entry name" value="Phage_int_M"/>
</dbReference>
<dbReference type="InterPro" id="IPR013762">
    <property type="entry name" value="Integrase-like_cat_sf"/>
</dbReference>
<dbReference type="CDD" id="cd00801">
    <property type="entry name" value="INT_P4_C"/>
    <property type="match status" value="1"/>
</dbReference>
<sequence length="410" mass="46950">MARQIKPLSTTQVSKAKPAEKEYSLADGNGLYLRIKPNGSKLWLFNYIHPTTKKRKNIGLGVFPDITLASAREKTREMRTLVAEGIDPKTYRDNQRINAQIAQASTLRAVAEEWFEVKKKPQVSEDYADDIWRSLELHIFPNLGNLPINELNNAIVVKVLRPVEAKGSLETVKRVCQRLREISKYASYCGYLQYPVLEGIGDAFKKPKKEHMPTIKPDELNLLMQKMSLANIKHITRCAFEFQLHTLTRPVECARAEWSEIDFENRLWIISREKMKMKRDHKIPLSYAAIQLLEFMKPISFGQQYVFPSGKSTGEHMNSQSVNAALKRAGMSGKLVSHGMRSIGSTALNEQGFNKDAIELCLAHVDKNTIRDIYNNAEYLDERRKIMNWWSDFILEASKNANTIAKPEQH</sequence>
<dbReference type="Gene3D" id="1.10.443.10">
    <property type="entry name" value="Intergrase catalytic core"/>
    <property type="match status" value="1"/>
</dbReference>
<dbReference type="InterPro" id="IPR050808">
    <property type="entry name" value="Phage_Integrase"/>
</dbReference>
<proteinExistence type="inferred from homology"/>
<evidence type="ECO:0000259" key="7">
    <source>
        <dbReference type="PROSITE" id="PS51900"/>
    </source>
</evidence>
<evidence type="ECO:0000259" key="6">
    <source>
        <dbReference type="PROSITE" id="PS51898"/>
    </source>
</evidence>